<reference evidence="2" key="1">
    <citation type="journal article" date="2022" name="bioRxiv">
        <title>Sequencing and chromosome-scale assembly of the giantPleurodeles waltlgenome.</title>
        <authorList>
            <person name="Brown T."/>
            <person name="Elewa A."/>
            <person name="Iarovenko S."/>
            <person name="Subramanian E."/>
            <person name="Araus A.J."/>
            <person name="Petzold A."/>
            <person name="Susuki M."/>
            <person name="Suzuki K.-i.T."/>
            <person name="Hayashi T."/>
            <person name="Toyoda A."/>
            <person name="Oliveira C."/>
            <person name="Osipova E."/>
            <person name="Leigh N.D."/>
            <person name="Simon A."/>
            <person name="Yun M.H."/>
        </authorList>
    </citation>
    <scope>NUCLEOTIDE SEQUENCE</scope>
    <source>
        <strain evidence="2">20211129_DDA</strain>
        <tissue evidence="2">Liver</tissue>
    </source>
</reference>
<sequence length="68" mass="8236">MKLEELHKEDAPRRPVRRIGYTVLLTLLGFITRAIIDINHKEFMKTNRKSERVFLRDEGYCFCRFLLH</sequence>
<evidence type="ECO:0000313" key="3">
    <source>
        <dbReference type="Proteomes" id="UP001066276"/>
    </source>
</evidence>
<evidence type="ECO:0000256" key="1">
    <source>
        <dbReference type="SAM" id="Phobius"/>
    </source>
</evidence>
<protein>
    <submittedName>
        <fullName evidence="2">Uncharacterized protein</fullName>
    </submittedName>
</protein>
<keyword evidence="1" id="KW-0812">Transmembrane</keyword>
<evidence type="ECO:0000313" key="2">
    <source>
        <dbReference type="EMBL" id="KAJ1155068.1"/>
    </source>
</evidence>
<dbReference type="EMBL" id="JANPWB010000009">
    <property type="protein sequence ID" value="KAJ1155068.1"/>
    <property type="molecule type" value="Genomic_DNA"/>
</dbReference>
<keyword evidence="1" id="KW-1133">Transmembrane helix</keyword>
<accession>A0AAV7RVU6</accession>
<organism evidence="2 3">
    <name type="scientific">Pleurodeles waltl</name>
    <name type="common">Iberian ribbed newt</name>
    <dbReference type="NCBI Taxonomy" id="8319"/>
    <lineage>
        <taxon>Eukaryota</taxon>
        <taxon>Metazoa</taxon>
        <taxon>Chordata</taxon>
        <taxon>Craniata</taxon>
        <taxon>Vertebrata</taxon>
        <taxon>Euteleostomi</taxon>
        <taxon>Amphibia</taxon>
        <taxon>Batrachia</taxon>
        <taxon>Caudata</taxon>
        <taxon>Salamandroidea</taxon>
        <taxon>Salamandridae</taxon>
        <taxon>Pleurodelinae</taxon>
        <taxon>Pleurodeles</taxon>
    </lineage>
</organism>
<dbReference type="AlphaFoldDB" id="A0AAV7RVU6"/>
<proteinExistence type="predicted"/>
<name>A0AAV7RVU6_PLEWA</name>
<keyword evidence="1" id="KW-0472">Membrane</keyword>
<keyword evidence="3" id="KW-1185">Reference proteome</keyword>
<feature type="transmembrane region" description="Helical" evidence="1">
    <location>
        <begin position="19"/>
        <end position="36"/>
    </location>
</feature>
<comment type="caution">
    <text evidence="2">The sequence shown here is derived from an EMBL/GenBank/DDBJ whole genome shotgun (WGS) entry which is preliminary data.</text>
</comment>
<gene>
    <name evidence="2" type="ORF">NDU88_007804</name>
</gene>
<dbReference type="Proteomes" id="UP001066276">
    <property type="component" value="Chromosome 5"/>
</dbReference>